<evidence type="ECO:0000313" key="1">
    <source>
        <dbReference type="EMBL" id="CEN41102.1"/>
    </source>
</evidence>
<protein>
    <submittedName>
        <fullName evidence="1">Uncharacterized protein</fullName>
    </submittedName>
</protein>
<gene>
    <name evidence="1" type="ORF">CCAN12_800062</name>
</gene>
<proteinExistence type="predicted"/>
<dbReference type="EMBL" id="CDOE01000079">
    <property type="protein sequence ID" value="CEN41102.1"/>
    <property type="molecule type" value="Genomic_DNA"/>
</dbReference>
<organism evidence="1 2">
    <name type="scientific">Capnocytophaga canimorsus</name>
    <dbReference type="NCBI Taxonomy" id="28188"/>
    <lineage>
        <taxon>Bacteria</taxon>
        <taxon>Pseudomonadati</taxon>
        <taxon>Bacteroidota</taxon>
        <taxon>Flavobacteriia</taxon>
        <taxon>Flavobacteriales</taxon>
        <taxon>Flavobacteriaceae</taxon>
        <taxon>Capnocytophaga</taxon>
    </lineage>
</organism>
<evidence type="ECO:0000313" key="2">
    <source>
        <dbReference type="Proteomes" id="UP000044026"/>
    </source>
</evidence>
<dbReference type="Proteomes" id="UP000044026">
    <property type="component" value="Unassembled WGS sequence"/>
</dbReference>
<reference evidence="1 2" key="1">
    <citation type="submission" date="2015-01" db="EMBL/GenBank/DDBJ databases">
        <authorList>
            <person name="Xiang T."/>
            <person name="Song Y."/>
            <person name="Huang L."/>
            <person name="Wang B."/>
            <person name="Wu P."/>
        </authorList>
    </citation>
    <scope>NUCLEOTIDE SEQUENCE [LARGE SCALE GENOMIC DNA]</scope>
    <source>
        <strain evidence="1 2">Cc12</strain>
    </source>
</reference>
<sequence length="92" mass="10922">MLFIVQKGKTIRAQILIKERILENVENQMLVFDLQGVLKKVFYVEKGELKRRNVKHTPRSSTSRTTTKEYIYTNWSLFMYMVREVIPLTGII</sequence>
<dbReference type="AlphaFoldDB" id="A0A0B7HT68"/>
<accession>A0A0B7HT68</accession>
<name>A0A0B7HT68_9FLAO</name>